<protein>
    <submittedName>
        <fullName evidence="1">Uncharacterized protein</fullName>
    </submittedName>
</protein>
<sequence>MTDRVTMFFEERPVIWGLRGDPQLWDALQQATQTIPVPATAVELEAVLCRLFQELTGEVLTAGKTFFMAPYHTGGMSGGFICCDFWINQGFPLIGQRYACR</sequence>
<dbReference type="Proteomes" id="UP001207742">
    <property type="component" value="Unassembled WGS sequence"/>
</dbReference>
<organism evidence="1 2">
    <name type="scientific">Chitinophaga nivalis</name>
    <dbReference type="NCBI Taxonomy" id="2991709"/>
    <lineage>
        <taxon>Bacteria</taxon>
        <taxon>Pseudomonadati</taxon>
        <taxon>Bacteroidota</taxon>
        <taxon>Chitinophagia</taxon>
        <taxon>Chitinophagales</taxon>
        <taxon>Chitinophagaceae</taxon>
        <taxon>Chitinophaga</taxon>
    </lineage>
</organism>
<dbReference type="RefSeq" id="WP_264733946.1">
    <property type="nucleotide sequence ID" value="NZ_JAPDNR010000001.1"/>
</dbReference>
<dbReference type="EMBL" id="JAPDNS010000002">
    <property type="protein sequence ID" value="MCW3487136.1"/>
    <property type="molecule type" value="Genomic_DNA"/>
</dbReference>
<comment type="caution">
    <text evidence="1">The sequence shown here is derived from an EMBL/GenBank/DDBJ whole genome shotgun (WGS) entry which is preliminary data.</text>
</comment>
<name>A0ABT3IT32_9BACT</name>
<accession>A0ABT3IT32</accession>
<keyword evidence="2" id="KW-1185">Reference proteome</keyword>
<evidence type="ECO:0000313" key="1">
    <source>
        <dbReference type="EMBL" id="MCW3487136.1"/>
    </source>
</evidence>
<evidence type="ECO:0000313" key="2">
    <source>
        <dbReference type="Proteomes" id="UP001207742"/>
    </source>
</evidence>
<proteinExistence type="predicted"/>
<gene>
    <name evidence="1" type="ORF">OL497_24770</name>
</gene>
<reference evidence="1 2" key="1">
    <citation type="submission" date="2022-10" db="EMBL/GenBank/DDBJ databases">
        <title>Chitinophaga nivalis PC15 sp. nov., isolated from Pyeongchang county, South Korea.</title>
        <authorList>
            <person name="Trinh H.N."/>
        </authorList>
    </citation>
    <scope>NUCLEOTIDE SEQUENCE [LARGE SCALE GENOMIC DNA]</scope>
    <source>
        <strain evidence="1 2">PC14</strain>
    </source>
</reference>